<dbReference type="CDD" id="cd00866">
    <property type="entry name" value="PEBP_euk"/>
    <property type="match status" value="1"/>
</dbReference>
<dbReference type="PANTHER" id="PTHR11362:SF82">
    <property type="entry name" value="PHOSPHATIDYLETHANOLAMINE-BINDING PROTEIN 4"/>
    <property type="match status" value="1"/>
</dbReference>
<feature type="compositionally biased region" description="Polar residues" evidence="1">
    <location>
        <begin position="31"/>
        <end position="61"/>
    </location>
</feature>
<dbReference type="Gene3D" id="1.20.58.1180">
    <property type="match status" value="1"/>
</dbReference>
<reference evidence="2 3" key="1">
    <citation type="journal article" date="2016" name="Sci. Rep.">
        <title>Peltaster fructicola genome reveals evolution from an invasive phytopathogen to an ectophytic parasite.</title>
        <authorList>
            <person name="Xu C."/>
            <person name="Chen H."/>
            <person name="Gleason M.L."/>
            <person name="Xu J.R."/>
            <person name="Liu H."/>
            <person name="Zhang R."/>
            <person name="Sun G."/>
        </authorList>
    </citation>
    <scope>NUCLEOTIDE SEQUENCE [LARGE SCALE GENOMIC DNA]</scope>
    <source>
        <strain evidence="2 3">LNHT1506</strain>
    </source>
</reference>
<dbReference type="PANTHER" id="PTHR11362">
    <property type="entry name" value="PHOSPHATIDYLETHANOLAMINE-BINDING PROTEIN"/>
    <property type="match status" value="1"/>
</dbReference>
<dbReference type="AlphaFoldDB" id="A0A6H0XJU5"/>
<dbReference type="SUPFAM" id="SSF49777">
    <property type="entry name" value="PEBP-like"/>
    <property type="match status" value="1"/>
</dbReference>
<feature type="compositionally biased region" description="Basic and acidic residues" evidence="1">
    <location>
        <begin position="62"/>
        <end position="73"/>
    </location>
</feature>
<organism evidence="2 3">
    <name type="scientific">Peltaster fructicola</name>
    <dbReference type="NCBI Taxonomy" id="286661"/>
    <lineage>
        <taxon>Eukaryota</taxon>
        <taxon>Fungi</taxon>
        <taxon>Dikarya</taxon>
        <taxon>Ascomycota</taxon>
        <taxon>Pezizomycotina</taxon>
        <taxon>Dothideomycetes</taxon>
        <taxon>Dothideomycetes incertae sedis</taxon>
        <taxon>Peltaster</taxon>
    </lineage>
</organism>
<dbReference type="InterPro" id="IPR036610">
    <property type="entry name" value="PEBP-like_sf"/>
</dbReference>
<protein>
    <recommendedName>
        <fullName evidence="4">PEBP-like protein</fullName>
    </recommendedName>
</protein>
<dbReference type="Proteomes" id="UP000503462">
    <property type="component" value="Chromosome 1"/>
</dbReference>
<name>A0A6H0XJU5_9PEZI</name>
<proteinExistence type="predicted"/>
<dbReference type="EMBL" id="CP051139">
    <property type="protein sequence ID" value="QIW94985.1"/>
    <property type="molecule type" value="Genomic_DNA"/>
</dbReference>
<evidence type="ECO:0000313" key="3">
    <source>
        <dbReference type="Proteomes" id="UP000503462"/>
    </source>
</evidence>
<gene>
    <name evidence="2" type="ORF">AMS68_000503</name>
</gene>
<evidence type="ECO:0008006" key="4">
    <source>
        <dbReference type="Google" id="ProtNLM"/>
    </source>
</evidence>
<dbReference type="OrthoDB" id="2153661at2759"/>
<dbReference type="Pfam" id="PF01161">
    <property type="entry name" value="PBP"/>
    <property type="match status" value="1"/>
</dbReference>
<feature type="region of interest" description="Disordered" evidence="1">
    <location>
        <begin position="31"/>
        <end position="80"/>
    </location>
</feature>
<evidence type="ECO:0000313" key="2">
    <source>
        <dbReference type="EMBL" id="QIW94985.1"/>
    </source>
</evidence>
<accession>A0A6H0XJU5</accession>
<dbReference type="InterPro" id="IPR035810">
    <property type="entry name" value="PEBP_euk"/>
</dbReference>
<dbReference type="Gene3D" id="3.90.280.10">
    <property type="entry name" value="PEBP-like"/>
    <property type="match status" value="1"/>
</dbReference>
<evidence type="ECO:0000256" key="1">
    <source>
        <dbReference type="SAM" id="MobiDB-lite"/>
    </source>
</evidence>
<dbReference type="InterPro" id="IPR008914">
    <property type="entry name" value="PEBP"/>
</dbReference>
<sequence>MDRTTAPMAVCRRCIRQALINTESRRWLSSTQVRANADEQTSAAPSTDTPNTLDPNTVSNRQQEEQLMKESKRTPIASRRRRALVGQMGGSSISFEQMPYQCFQEARKVLQEDRKEKLAEIEVRRARIERLKAQNTAPQNERLREIKLKSMRKALEELKIYADINDPLVKKKFEDGQGDLSKPIYRFLADRKWREYKRKILMQRIEQMNVVPDVLPEVDPVWSTEMSFGGRKVNHGEIVNCGITEQPSRIKIQPFDQGTRLVTIAVVNPDVPNVAKDAFDFRCHFLAANIPVSPTSTGIDLARLDPDTQVLQSWLPPYAQNGLGYQRLAVCVFEQPPQADSASPDADTSTRSQTLDVAAIKSAGKDTKRDNWTARALVSRHRLRPMAIDLFRTQYDNNTEAVMKRAGIVGGDVEFKRKRIDPLPYKRMSSRRYR</sequence>
<keyword evidence="3" id="KW-1185">Reference proteome</keyword>